<dbReference type="EMBL" id="LNTA01000035">
    <property type="protein sequence ID" value="KWV16204.1"/>
    <property type="molecule type" value="Genomic_DNA"/>
</dbReference>
<gene>
    <name evidence="2" type="ORF">ATB53_10165</name>
</gene>
<reference evidence="2 3" key="1">
    <citation type="submission" date="2015-11" db="EMBL/GenBank/DDBJ databases">
        <title>Long Read and Single Molecule DNA Sequencing Simplifies Genome Assembly and TAL Effector Gene Analysis of Xanthomonas translucens.</title>
        <authorList>
            <person name="Peng Z."/>
            <person name="Hu Y."/>
            <person name="Xie J."/>
            <person name="Potnis N."/>
            <person name="Akhunova A."/>
            <person name="Jones J."/>
            <person name="Liu Z."/>
            <person name="White F."/>
            <person name="Liu S."/>
        </authorList>
    </citation>
    <scope>NUCLEOTIDE SEQUENCE [LARGE SCALE GENOMIC DNA]</scope>
    <source>
        <strain evidence="2 3">B1</strain>
    </source>
</reference>
<comment type="caution">
    <text evidence="2">The sequence shown here is derived from an EMBL/GenBank/DDBJ whole genome shotgun (WGS) entry which is preliminary data.</text>
</comment>
<feature type="compositionally biased region" description="Polar residues" evidence="1">
    <location>
        <begin position="77"/>
        <end position="88"/>
    </location>
</feature>
<dbReference type="Proteomes" id="UP000055854">
    <property type="component" value="Unassembled WGS sequence"/>
</dbReference>
<name>A0A120EYL2_XANCT</name>
<protein>
    <submittedName>
        <fullName evidence="2">Uncharacterized protein</fullName>
    </submittedName>
</protein>
<organism evidence="2 3">
    <name type="scientific">Xanthomonas campestris pv. translucens</name>
    <dbReference type="NCBI Taxonomy" id="343"/>
    <lineage>
        <taxon>Bacteria</taxon>
        <taxon>Pseudomonadati</taxon>
        <taxon>Pseudomonadota</taxon>
        <taxon>Gammaproteobacteria</taxon>
        <taxon>Lysobacterales</taxon>
        <taxon>Lysobacteraceae</taxon>
        <taxon>Xanthomonas</taxon>
        <taxon>Xanthomonas translucens group</taxon>
    </lineage>
</organism>
<sequence length="170" mass="17372">MAGQMAMPMLTVTTPSGLAGCGICRCSMVASSRHAIAYSAGIIAEPENITPSSCSIEPCCGNNSASRLQPVHSICTPTTPPSSRHGQWSTAGARRSRRNTASSAIACTASPHYCAAGVALPPACATSACANNIPITTMGKYTFGLRRTPCCTASAAAAALSPRSQPPREE</sequence>
<evidence type="ECO:0000313" key="2">
    <source>
        <dbReference type="EMBL" id="KWV16204.1"/>
    </source>
</evidence>
<evidence type="ECO:0000313" key="3">
    <source>
        <dbReference type="Proteomes" id="UP000055854"/>
    </source>
</evidence>
<dbReference type="AlphaFoldDB" id="A0A120EYL2"/>
<feature type="region of interest" description="Disordered" evidence="1">
    <location>
        <begin position="77"/>
        <end position="96"/>
    </location>
</feature>
<accession>A0A120EYL2</accession>
<proteinExistence type="predicted"/>
<evidence type="ECO:0000256" key="1">
    <source>
        <dbReference type="SAM" id="MobiDB-lite"/>
    </source>
</evidence>